<dbReference type="EMBL" id="JBHMDO010000021">
    <property type="protein sequence ID" value="MFB9326529.1"/>
    <property type="molecule type" value="Genomic_DNA"/>
</dbReference>
<keyword evidence="5" id="KW-1185">Reference proteome</keyword>
<evidence type="ECO:0000259" key="3">
    <source>
        <dbReference type="PROSITE" id="PS51186"/>
    </source>
</evidence>
<dbReference type="InterPro" id="IPR016181">
    <property type="entry name" value="Acyl_CoA_acyltransferase"/>
</dbReference>
<dbReference type="PANTHER" id="PTHR43877">
    <property type="entry name" value="AMINOALKYLPHOSPHONATE N-ACETYLTRANSFERASE-RELATED-RELATED"/>
    <property type="match status" value="1"/>
</dbReference>
<evidence type="ECO:0000313" key="4">
    <source>
        <dbReference type="EMBL" id="MFB9326529.1"/>
    </source>
</evidence>
<organism evidence="4 5">
    <name type="scientific">Paenibacillus aurantiacus</name>
    <dbReference type="NCBI Taxonomy" id="1936118"/>
    <lineage>
        <taxon>Bacteria</taxon>
        <taxon>Bacillati</taxon>
        <taxon>Bacillota</taxon>
        <taxon>Bacilli</taxon>
        <taxon>Bacillales</taxon>
        <taxon>Paenibacillaceae</taxon>
        <taxon>Paenibacillus</taxon>
    </lineage>
</organism>
<dbReference type="SUPFAM" id="SSF55729">
    <property type="entry name" value="Acyl-CoA N-acyltransferases (Nat)"/>
    <property type="match status" value="1"/>
</dbReference>
<proteinExistence type="predicted"/>
<dbReference type="Gene3D" id="3.40.630.30">
    <property type="match status" value="1"/>
</dbReference>
<reference evidence="4 5" key="1">
    <citation type="submission" date="2024-09" db="EMBL/GenBank/DDBJ databases">
        <authorList>
            <person name="Sun Q."/>
            <person name="Mori K."/>
        </authorList>
    </citation>
    <scope>NUCLEOTIDE SEQUENCE [LARGE SCALE GENOMIC DNA]</scope>
    <source>
        <strain evidence="4 5">TISTR 2452</strain>
    </source>
</reference>
<evidence type="ECO:0000256" key="2">
    <source>
        <dbReference type="ARBA" id="ARBA00023315"/>
    </source>
</evidence>
<feature type="domain" description="N-acetyltransferase" evidence="3">
    <location>
        <begin position="4"/>
        <end position="157"/>
    </location>
</feature>
<dbReference type="Pfam" id="PF00583">
    <property type="entry name" value="Acetyltransf_1"/>
    <property type="match status" value="1"/>
</dbReference>
<dbReference type="CDD" id="cd04301">
    <property type="entry name" value="NAT_SF"/>
    <property type="match status" value="1"/>
</dbReference>
<dbReference type="InterPro" id="IPR050832">
    <property type="entry name" value="Bact_Acetyltransf"/>
</dbReference>
<accession>A0ABV5KMU2</accession>
<keyword evidence="1" id="KW-0808">Transferase</keyword>
<gene>
    <name evidence="4" type="ORF">ACFFSY_11450</name>
</gene>
<name>A0ABV5KMU2_9BACL</name>
<dbReference type="RefSeq" id="WP_377493924.1">
    <property type="nucleotide sequence ID" value="NZ_JBHMDO010000021.1"/>
</dbReference>
<comment type="caution">
    <text evidence="4">The sequence shown here is derived from an EMBL/GenBank/DDBJ whole genome shotgun (WGS) entry which is preliminary data.</text>
</comment>
<dbReference type="InterPro" id="IPR000182">
    <property type="entry name" value="GNAT_dom"/>
</dbReference>
<sequence length="177" mass="19085">MMQPEIRLAAARDAADLARLNDAFNGVVRSPEDVRAQLGRGRGEVVAVAVLDARVVGFACAQVAESFCYPQPHGEITELYVEEESRRIGAASALIGFLEQVLEERGVSDVRVLTGSDNGPAIAAYMRAGYAPDDELLLTKQIGQPRRIGYTIFEPIGEVGVNQEPGAAEQDKERGDD</sequence>
<dbReference type="Proteomes" id="UP001589747">
    <property type="component" value="Unassembled WGS sequence"/>
</dbReference>
<evidence type="ECO:0000256" key="1">
    <source>
        <dbReference type="ARBA" id="ARBA00022679"/>
    </source>
</evidence>
<dbReference type="PROSITE" id="PS51186">
    <property type="entry name" value="GNAT"/>
    <property type="match status" value="1"/>
</dbReference>
<protein>
    <submittedName>
        <fullName evidence="4">GNAT family N-acetyltransferase</fullName>
    </submittedName>
</protein>
<keyword evidence="2" id="KW-0012">Acyltransferase</keyword>
<evidence type="ECO:0000313" key="5">
    <source>
        <dbReference type="Proteomes" id="UP001589747"/>
    </source>
</evidence>